<comment type="caution">
    <text evidence="1">The sequence shown here is derived from an EMBL/GenBank/DDBJ whole genome shotgun (WGS) entry which is preliminary data.</text>
</comment>
<organism evidence="1">
    <name type="scientific">Salmonella enterica I</name>
    <dbReference type="NCBI Taxonomy" id="59201"/>
    <lineage>
        <taxon>Bacteria</taxon>
        <taxon>Pseudomonadati</taxon>
        <taxon>Pseudomonadota</taxon>
        <taxon>Gammaproteobacteria</taxon>
        <taxon>Enterobacterales</taxon>
        <taxon>Enterobacteriaceae</taxon>
        <taxon>Salmonella</taxon>
    </lineage>
</organism>
<sequence length="77" mass="8389">MRAFNSIQQDIFLNAFSQNIILISNGAGFRGIVESRPIVIDGSDGLIESTELYFTAKKQEDIVLGSQVSLVIDDAQA</sequence>
<protein>
    <submittedName>
        <fullName evidence="1">Uncharacterized protein</fullName>
    </submittedName>
</protein>
<reference evidence="1" key="2">
    <citation type="submission" date="2018-07" db="EMBL/GenBank/DDBJ databases">
        <authorList>
            <consortium name="NCBI Pathogen Detection Project"/>
        </authorList>
    </citation>
    <scope>NUCLEOTIDE SEQUENCE</scope>
    <source>
        <strain evidence="1">13-0166</strain>
    </source>
</reference>
<dbReference type="EMBL" id="DAAMJH010000075">
    <property type="protein sequence ID" value="HAC6890637.1"/>
    <property type="molecule type" value="Genomic_DNA"/>
</dbReference>
<name>A0A702JH76_SALET</name>
<feature type="non-terminal residue" evidence="1">
    <location>
        <position position="77"/>
    </location>
</feature>
<reference evidence="1" key="1">
    <citation type="journal article" date="2018" name="Genome Biol.">
        <title>SKESA: strategic k-mer extension for scrupulous assemblies.</title>
        <authorList>
            <person name="Souvorov A."/>
            <person name="Agarwala R."/>
            <person name="Lipman D.J."/>
        </authorList>
    </citation>
    <scope>NUCLEOTIDE SEQUENCE</scope>
    <source>
        <strain evidence="1">13-0166</strain>
    </source>
</reference>
<proteinExistence type="predicted"/>
<gene>
    <name evidence="1" type="ORF">G0D64_22315</name>
</gene>
<evidence type="ECO:0000313" key="1">
    <source>
        <dbReference type="EMBL" id="HAC6890637.1"/>
    </source>
</evidence>
<dbReference type="AlphaFoldDB" id="A0A702JH76"/>
<accession>A0A702JH76</accession>